<accession>A0ABP1FW02</accession>
<dbReference type="Gene3D" id="6.10.140.110">
    <property type="match status" value="1"/>
</dbReference>
<evidence type="ECO:0000313" key="2">
    <source>
        <dbReference type="EMBL" id="CAL5224079.1"/>
    </source>
</evidence>
<dbReference type="EMBL" id="CAXHTA020000010">
    <property type="protein sequence ID" value="CAL5224079.1"/>
    <property type="molecule type" value="Genomic_DNA"/>
</dbReference>
<sequence length="411" mass="45618">MPGESRGEYCSQHKLEGMVNVKHRRCAEHGCNTRPAFNWKGEEKGAYCNKHKEKGMINVDKKEARTDGGGGGSAPAPRKRSKAAAQVAAHDLQQQPQQEGYEPARLAQQLPDLAALATAEANGFMGMQHTLQYGQLPSDFAGANALGVNVPVALDPSRRLAQAQLAHQMDGRASHPGVAGVADMSQAAWAAALQEQQRQEAEQRAAEGQQLHPQLPQAQHQQPHASMMRSLDQQPRHLEHHLVQHLQDSDAQAQEAQEQDQHHHQHHLGQGMAEQQAQEALHQQQLPSHMHREQQEFGDQHQPEPSLPSAEEVREQVALGEMAASGVAAAPAGSLGHLMLVHVIKFVRESLETQPVTDEGRQQLMMYTDYFSQWPEEKRVEEYAMLHFAWSLGRENRQQAVLDRVEKVLAV</sequence>
<proteinExistence type="predicted"/>
<feature type="region of interest" description="Disordered" evidence="1">
    <location>
        <begin position="192"/>
        <end position="232"/>
    </location>
</feature>
<gene>
    <name evidence="2" type="primary">g6705</name>
    <name evidence="2" type="ORF">VP750_LOCUS5738</name>
</gene>
<dbReference type="SMART" id="SM01425">
    <property type="entry name" value="EsV_1_7"/>
    <property type="match status" value="1"/>
</dbReference>
<name>A0ABP1FW02_9CHLO</name>
<feature type="region of interest" description="Disordered" evidence="1">
    <location>
        <begin position="246"/>
        <end position="313"/>
    </location>
</feature>
<feature type="compositionally biased region" description="Basic and acidic residues" evidence="1">
    <location>
        <begin position="290"/>
        <end position="302"/>
    </location>
</feature>
<feature type="region of interest" description="Disordered" evidence="1">
    <location>
        <begin position="59"/>
        <end position="81"/>
    </location>
</feature>
<reference evidence="2 3" key="1">
    <citation type="submission" date="2024-06" db="EMBL/GenBank/DDBJ databases">
        <authorList>
            <person name="Kraege A."/>
            <person name="Thomma B."/>
        </authorList>
    </citation>
    <scope>NUCLEOTIDE SEQUENCE [LARGE SCALE GENOMIC DNA]</scope>
</reference>
<evidence type="ECO:0000313" key="3">
    <source>
        <dbReference type="Proteomes" id="UP001497392"/>
    </source>
</evidence>
<comment type="caution">
    <text evidence="2">The sequence shown here is derived from an EMBL/GenBank/DDBJ whole genome shotgun (WGS) entry which is preliminary data.</text>
</comment>
<keyword evidence="3" id="KW-1185">Reference proteome</keyword>
<protein>
    <submittedName>
        <fullName evidence="2">G6705 protein</fullName>
    </submittedName>
</protein>
<evidence type="ECO:0000256" key="1">
    <source>
        <dbReference type="SAM" id="MobiDB-lite"/>
    </source>
</evidence>
<feature type="compositionally biased region" description="Low complexity" evidence="1">
    <location>
        <begin position="206"/>
        <end position="225"/>
    </location>
</feature>
<dbReference type="Proteomes" id="UP001497392">
    <property type="component" value="Unassembled WGS sequence"/>
</dbReference>
<organism evidence="2 3">
    <name type="scientific">Coccomyxa viridis</name>
    <dbReference type="NCBI Taxonomy" id="1274662"/>
    <lineage>
        <taxon>Eukaryota</taxon>
        <taxon>Viridiplantae</taxon>
        <taxon>Chlorophyta</taxon>
        <taxon>core chlorophytes</taxon>
        <taxon>Trebouxiophyceae</taxon>
        <taxon>Trebouxiophyceae incertae sedis</taxon>
        <taxon>Coccomyxaceae</taxon>
        <taxon>Coccomyxa</taxon>
    </lineage>
</organism>
<dbReference type="Pfam" id="PF19114">
    <property type="entry name" value="EsV_1_7_cys"/>
    <property type="match status" value="2"/>
</dbReference>
<feature type="compositionally biased region" description="Low complexity" evidence="1">
    <location>
        <begin position="273"/>
        <end position="286"/>
    </location>
</feature>
<dbReference type="InterPro" id="IPR043822">
    <property type="entry name" value="EsV_1_7_cys"/>
</dbReference>